<dbReference type="InterPro" id="IPR011990">
    <property type="entry name" value="TPR-like_helical_dom_sf"/>
</dbReference>
<keyword evidence="6" id="KW-1185">Reference proteome</keyword>
<dbReference type="Proteomes" id="UP001362899">
    <property type="component" value="Unassembled WGS sequence"/>
</dbReference>
<gene>
    <name evidence="5" type="ORF">DASB73_014190</name>
</gene>
<sequence>MEFKDEGNKLFKQGKWESAAAMYAKAVENDPTLSAAYSNKAACSIHLKLWETGNSDCNKALESIAKGSLPSLETKVYWRKAVCLRHLHKDRQEWEETVKLGLQLDPKNEKLLEESMYIFTEIKNGAKNTETQSAPLSKEDSTASKDEISTSINSQNLTSVSHNSPTNSTVKSTKFIYPDLPLTYTGLLSLIRSTSPDVYNFWYTKVTKRDLMNALSKAGVEPQTLDYLYEMISANPGNERNSEFLEAVESSPRFTIAQFMANQELYKRALECTSRK</sequence>
<evidence type="ECO:0000256" key="4">
    <source>
        <dbReference type="SAM" id="MobiDB-lite"/>
    </source>
</evidence>
<evidence type="ECO:0000256" key="3">
    <source>
        <dbReference type="ARBA" id="ARBA00022691"/>
    </source>
</evidence>
<dbReference type="PANTHER" id="PTHR46165:SF2">
    <property type="entry name" value="SET AND MYND DOMAIN-CONTAINING PROTEIN 4"/>
    <property type="match status" value="1"/>
</dbReference>
<dbReference type="GO" id="GO:0042826">
    <property type="term" value="F:histone deacetylase binding"/>
    <property type="evidence" value="ECO:0007669"/>
    <property type="project" value="TreeGrafter"/>
</dbReference>
<evidence type="ECO:0000256" key="2">
    <source>
        <dbReference type="ARBA" id="ARBA00022679"/>
    </source>
</evidence>
<dbReference type="InterPro" id="IPR052097">
    <property type="entry name" value="SET-MYND_domain_protein"/>
</dbReference>
<proteinExistence type="predicted"/>
<keyword evidence="2" id="KW-0808">Transferase</keyword>
<evidence type="ECO:0000313" key="5">
    <source>
        <dbReference type="EMBL" id="GMM50461.1"/>
    </source>
</evidence>
<name>A0AAV5RFT4_STABA</name>
<comment type="caution">
    <text evidence="5">The sequence shown here is derived from an EMBL/GenBank/DDBJ whole genome shotgun (WGS) entry which is preliminary data.</text>
</comment>
<keyword evidence="1" id="KW-0489">Methyltransferase</keyword>
<feature type="region of interest" description="Disordered" evidence="4">
    <location>
        <begin position="129"/>
        <end position="169"/>
    </location>
</feature>
<evidence type="ECO:0000256" key="1">
    <source>
        <dbReference type="ARBA" id="ARBA00022603"/>
    </source>
</evidence>
<evidence type="ECO:0000313" key="6">
    <source>
        <dbReference type="Proteomes" id="UP001362899"/>
    </source>
</evidence>
<organism evidence="5 6">
    <name type="scientific">Starmerella bacillaris</name>
    <name type="common">Yeast</name>
    <name type="synonym">Candida zemplinina</name>
    <dbReference type="NCBI Taxonomy" id="1247836"/>
    <lineage>
        <taxon>Eukaryota</taxon>
        <taxon>Fungi</taxon>
        <taxon>Dikarya</taxon>
        <taxon>Ascomycota</taxon>
        <taxon>Saccharomycotina</taxon>
        <taxon>Dipodascomycetes</taxon>
        <taxon>Dipodascales</taxon>
        <taxon>Trichomonascaceae</taxon>
        <taxon>Starmerella</taxon>
    </lineage>
</organism>
<dbReference type="GO" id="GO:0005737">
    <property type="term" value="C:cytoplasm"/>
    <property type="evidence" value="ECO:0007669"/>
    <property type="project" value="TreeGrafter"/>
</dbReference>
<dbReference type="GO" id="GO:0032259">
    <property type="term" value="P:methylation"/>
    <property type="evidence" value="ECO:0007669"/>
    <property type="project" value="UniProtKB-KW"/>
</dbReference>
<dbReference type="GO" id="GO:0008168">
    <property type="term" value="F:methyltransferase activity"/>
    <property type="evidence" value="ECO:0007669"/>
    <property type="project" value="UniProtKB-KW"/>
</dbReference>
<dbReference type="SUPFAM" id="SSF48452">
    <property type="entry name" value="TPR-like"/>
    <property type="match status" value="1"/>
</dbReference>
<feature type="compositionally biased region" description="Basic and acidic residues" evidence="4">
    <location>
        <begin position="137"/>
        <end position="148"/>
    </location>
</feature>
<feature type="compositionally biased region" description="Polar residues" evidence="4">
    <location>
        <begin position="149"/>
        <end position="169"/>
    </location>
</feature>
<protein>
    <submittedName>
        <fullName evidence="5">Uncharacterized protein</fullName>
    </submittedName>
</protein>
<accession>A0AAV5RFT4</accession>
<dbReference type="GO" id="GO:0005634">
    <property type="term" value="C:nucleus"/>
    <property type="evidence" value="ECO:0007669"/>
    <property type="project" value="TreeGrafter"/>
</dbReference>
<dbReference type="AlphaFoldDB" id="A0AAV5RFT4"/>
<dbReference type="Gene3D" id="1.25.40.10">
    <property type="entry name" value="Tetratricopeptide repeat domain"/>
    <property type="match status" value="1"/>
</dbReference>
<dbReference type="PANTHER" id="PTHR46165">
    <property type="entry name" value="SET AND MYND DOMAIN-CONTAINING PROTEIN 4"/>
    <property type="match status" value="1"/>
</dbReference>
<reference evidence="5 6" key="1">
    <citation type="journal article" date="2023" name="Elife">
        <title>Identification of key yeast species and microbe-microbe interactions impacting larval growth of Drosophila in the wild.</title>
        <authorList>
            <person name="Mure A."/>
            <person name="Sugiura Y."/>
            <person name="Maeda R."/>
            <person name="Honda K."/>
            <person name="Sakurai N."/>
            <person name="Takahashi Y."/>
            <person name="Watada M."/>
            <person name="Katoh T."/>
            <person name="Gotoh A."/>
            <person name="Gotoh Y."/>
            <person name="Taniguchi I."/>
            <person name="Nakamura K."/>
            <person name="Hayashi T."/>
            <person name="Katayama T."/>
            <person name="Uemura T."/>
            <person name="Hattori Y."/>
        </authorList>
    </citation>
    <scope>NUCLEOTIDE SEQUENCE [LARGE SCALE GENOMIC DNA]</scope>
    <source>
        <strain evidence="5 6">SB-73</strain>
    </source>
</reference>
<dbReference type="EMBL" id="BTGC01000003">
    <property type="protein sequence ID" value="GMM50461.1"/>
    <property type="molecule type" value="Genomic_DNA"/>
</dbReference>
<keyword evidence="3" id="KW-0949">S-adenosyl-L-methionine</keyword>